<dbReference type="AlphaFoldDB" id="A0A2A9EB09"/>
<dbReference type="GO" id="GO:0043565">
    <property type="term" value="F:sequence-specific DNA binding"/>
    <property type="evidence" value="ECO:0007669"/>
    <property type="project" value="TreeGrafter"/>
</dbReference>
<dbReference type="Pfam" id="PF01037">
    <property type="entry name" value="AsnC_trans_reg"/>
    <property type="match status" value="1"/>
</dbReference>
<organism evidence="2 3">
    <name type="scientific">Flavimobilis soli</name>
    <dbReference type="NCBI Taxonomy" id="442709"/>
    <lineage>
        <taxon>Bacteria</taxon>
        <taxon>Bacillati</taxon>
        <taxon>Actinomycetota</taxon>
        <taxon>Actinomycetes</taxon>
        <taxon>Micrococcales</taxon>
        <taxon>Jonesiaceae</taxon>
        <taxon>Flavimobilis</taxon>
    </lineage>
</organism>
<dbReference type="RefSeq" id="WP_098456764.1">
    <property type="nucleotide sequence ID" value="NZ_PDJH01000001.1"/>
</dbReference>
<name>A0A2A9EB09_9MICO</name>
<evidence type="ECO:0000313" key="2">
    <source>
        <dbReference type="EMBL" id="PFG35465.1"/>
    </source>
</evidence>
<evidence type="ECO:0000259" key="1">
    <source>
        <dbReference type="Pfam" id="PF01037"/>
    </source>
</evidence>
<dbReference type="OrthoDB" id="70544at2"/>
<dbReference type="Gene3D" id="3.30.70.920">
    <property type="match status" value="1"/>
</dbReference>
<keyword evidence="3" id="KW-1185">Reference proteome</keyword>
<dbReference type="GO" id="GO:0043200">
    <property type="term" value="P:response to amino acid"/>
    <property type="evidence" value="ECO:0007669"/>
    <property type="project" value="TreeGrafter"/>
</dbReference>
<feature type="domain" description="Transcription regulator AsnC/Lrp ligand binding" evidence="1">
    <location>
        <begin position="6"/>
        <end position="77"/>
    </location>
</feature>
<evidence type="ECO:0000313" key="3">
    <source>
        <dbReference type="Proteomes" id="UP000221394"/>
    </source>
</evidence>
<sequence>MITAFVMIDAIPAQIPEVAAAVTAIDGVSEVYSVTGDNDLVAIVRVHSHEELAEVIADGVNKVPGITRTLTNLAFRTYSADDLDHAFDLGLGD</sequence>
<dbReference type="InterPro" id="IPR019887">
    <property type="entry name" value="Tscrpt_reg_AsnC/Lrp_C"/>
</dbReference>
<reference evidence="2 3" key="1">
    <citation type="submission" date="2017-10" db="EMBL/GenBank/DDBJ databases">
        <title>Sequencing the genomes of 1000 actinobacteria strains.</title>
        <authorList>
            <person name="Klenk H.-P."/>
        </authorList>
    </citation>
    <scope>NUCLEOTIDE SEQUENCE [LARGE SCALE GENOMIC DNA]</scope>
    <source>
        <strain evidence="2 3">DSM 21574</strain>
    </source>
</reference>
<comment type="caution">
    <text evidence="2">The sequence shown here is derived from an EMBL/GenBank/DDBJ whole genome shotgun (WGS) entry which is preliminary data.</text>
</comment>
<accession>A0A2A9EB09</accession>
<dbReference type="EMBL" id="PDJH01000001">
    <property type="protein sequence ID" value="PFG35465.1"/>
    <property type="molecule type" value="Genomic_DNA"/>
</dbReference>
<gene>
    <name evidence="2" type="ORF">ATL41_0145</name>
</gene>
<dbReference type="PANTHER" id="PTHR30154:SF34">
    <property type="entry name" value="TRANSCRIPTIONAL REGULATOR AZLB"/>
    <property type="match status" value="1"/>
</dbReference>
<protein>
    <submittedName>
        <fullName evidence="2">AsnC-like helix-turn-helix protein</fullName>
    </submittedName>
</protein>
<dbReference type="SUPFAM" id="SSF54909">
    <property type="entry name" value="Dimeric alpha+beta barrel"/>
    <property type="match status" value="1"/>
</dbReference>
<dbReference type="GO" id="GO:0005829">
    <property type="term" value="C:cytosol"/>
    <property type="evidence" value="ECO:0007669"/>
    <property type="project" value="TreeGrafter"/>
</dbReference>
<proteinExistence type="predicted"/>
<dbReference type="InterPro" id="IPR011008">
    <property type="entry name" value="Dimeric_a/b-barrel"/>
</dbReference>
<dbReference type="Proteomes" id="UP000221394">
    <property type="component" value="Unassembled WGS sequence"/>
</dbReference>
<dbReference type="PANTHER" id="PTHR30154">
    <property type="entry name" value="LEUCINE-RESPONSIVE REGULATORY PROTEIN"/>
    <property type="match status" value="1"/>
</dbReference>